<evidence type="ECO:0000256" key="2">
    <source>
        <dbReference type="PIRSR" id="PIRSR600101-2"/>
    </source>
</evidence>
<dbReference type="Gene3D" id="1.10.246.130">
    <property type="match status" value="1"/>
</dbReference>
<dbReference type="Gene3D" id="3.60.20.40">
    <property type="match status" value="1"/>
</dbReference>
<feature type="active site" description="Nucleophile" evidence="1">
    <location>
        <position position="276"/>
    </location>
</feature>
<organism evidence="3 4">
    <name type="scientific">Vanrija humicola</name>
    <name type="common">Yeast</name>
    <name type="synonym">Cryptococcus humicola</name>
    <dbReference type="NCBI Taxonomy" id="5417"/>
    <lineage>
        <taxon>Eukaryota</taxon>
        <taxon>Fungi</taxon>
        <taxon>Dikarya</taxon>
        <taxon>Basidiomycota</taxon>
        <taxon>Agaricomycotina</taxon>
        <taxon>Tremellomycetes</taxon>
        <taxon>Trichosporonales</taxon>
        <taxon>Trichosporonaceae</taxon>
        <taxon>Vanrija</taxon>
    </lineage>
</organism>
<dbReference type="GO" id="GO:0036374">
    <property type="term" value="F:glutathione hydrolase activity"/>
    <property type="evidence" value="ECO:0007669"/>
    <property type="project" value="InterPro"/>
</dbReference>
<evidence type="ECO:0008006" key="5">
    <source>
        <dbReference type="Google" id="ProtNLM"/>
    </source>
</evidence>
<sequence length="480" mass="50235">MDWLKSTGTLHGGPTVAVPGEIRGFWELHKKYGKAPWARLFAPSIKLAREGFPLGKDLHEVGGGVAWPQDVLTPPAQALTEARDWLYNDAEFVKTYTSNGAILAAGATLRRPDYAATLELIAAEGPDALYKGEIGAAIVDAVRARGGRLSVDDLKNYSVQWAKPLVGSYRGHRVITPGAPASGAILLSALGTLDALPPPKEGAEAGLHATVEALRWAYGARLLLGDPDFVPGLEGVQADLIAPAAGAERAAKIGEKTEKPETYLPSTAAAKNDAGTSNISAVDASGLVATLTTTIGSFFGSRILVPGTGVHLNDSLNDFSLEGVQNWTGYPPAEPNYAAGGKRPLSSSTPYVLETDGVPRLVGGAAGGSTIIGANVQVIRNVVDFGHSALEALAAPRLHDQVLPDVTALERPSDRGARVEGFDEATADALAARGHKIEWWDKSRSTPVAIRVLNDGTFDAAGDARKFEGGARGGSVFYAK</sequence>
<dbReference type="PANTHER" id="PTHR11686">
    <property type="entry name" value="GAMMA GLUTAMYL TRANSPEPTIDASE"/>
    <property type="match status" value="1"/>
</dbReference>
<dbReference type="GO" id="GO:0006751">
    <property type="term" value="P:glutathione catabolic process"/>
    <property type="evidence" value="ECO:0007669"/>
    <property type="project" value="InterPro"/>
</dbReference>
<feature type="binding site" evidence="2">
    <location>
        <begin position="346"/>
        <end position="347"/>
    </location>
    <ligand>
        <name>L-glutamate</name>
        <dbReference type="ChEBI" id="CHEBI:29985"/>
    </ligand>
</feature>
<reference evidence="3 4" key="1">
    <citation type="journal article" date="2019" name="PLoS Genet.">
        <title>Convergent evolution of linked mating-type loci in basidiomycete fungi.</title>
        <authorList>
            <person name="Sun S."/>
            <person name="Coelho M.A."/>
            <person name="Heitman J."/>
            <person name="Nowrousian M."/>
        </authorList>
    </citation>
    <scope>NUCLEOTIDE SEQUENCE [LARGE SCALE GENOMIC DNA]</scope>
    <source>
        <strain evidence="3 4">CBS 4282</strain>
    </source>
</reference>
<comment type="caution">
    <text evidence="3">The sequence shown here is derived from an EMBL/GenBank/DDBJ whole genome shotgun (WGS) entry which is preliminary data.</text>
</comment>
<evidence type="ECO:0000256" key="1">
    <source>
        <dbReference type="PIRSR" id="PIRSR600101-1"/>
    </source>
</evidence>
<dbReference type="Proteomes" id="UP000473826">
    <property type="component" value="Unassembled WGS sequence"/>
</dbReference>
<dbReference type="EMBL" id="QKWK01000002">
    <property type="protein sequence ID" value="TXT13684.1"/>
    <property type="molecule type" value="Genomic_DNA"/>
</dbReference>
<dbReference type="Pfam" id="PF01019">
    <property type="entry name" value="G_glu_transpept"/>
    <property type="match status" value="1"/>
</dbReference>
<dbReference type="InterPro" id="IPR000101">
    <property type="entry name" value="GGT_peptidase"/>
</dbReference>
<keyword evidence="4" id="KW-1185">Reference proteome</keyword>
<dbReference type="PANTHER" id="PTHR11686:SF62">
    <property type="entry name" value="GLUTATHIONE HYDROLASE"/>
    <property type="match status" value="1"/>
</dbReference>
<proteinExistence type="predicted"/>
<name>A0A7D8V1P0_VANHU</name>
<feature type="binding site" evidence="2">
    <location>
        <position position="368"/>
    </location>
    <ligand>
        <name>L-glutamate</name>
        <dbReference type="ChEBI" id="CHEBI:29985"/>
    </ligand>
</feature>
<gene>
    <name evidence="3" type="ORF">VHUM_01051</name>
</gene>
<protein>
    <recommendedName>
        <fullName evidence="5">Gamma-glutamyltransferase</fullName>
    </recommendedName>
</protein>
<feature type="binding site" evidence="2">
    <location>
        <position position="318"/>
    </location>
    <ligand>
        <name>L-glutamate</name>
        <dbReference type="ChEBI" id="CHEBI:29985"/>
    </ligand>
</feature>
<dbReference type="OrthoDB" id="1081007at2759"/>
<dbReference type="InterPro" id="IPR029055">
    <property type="entry name" value="Ntn_hydrolases_N"/>
</dbReference>
<dbReference type="AlphaFoldDB" id="A0A7D8V1P0"/>
<evidence type="ECO:0000313" key="3">
    <source>
        <dbReference type="EMBL" id="TXT13684.1"/>
    </source>
</evidence>
<dbReference type="InterPro" id="IPR043138">
    <property type="entry name" value="GGT_lsub"/>
</dbReference>
<accession>A0A7D8V1P0</accession>
<dbReference type="PRINTS" id="PR01210">
    <property type="entry name" value="GGTRANSPTASE"/>
</dbReference>
<evidence type="ECO:0000313" key="4">
    <source>
        <dbReference type="Proteomes" id="UP000473826"/>
    </source>
</evidence>
<dbReference type="SUPFAM" id="SSF56235">
    <property type="entry name" value="N-terminal nucleophile aminohydrolases (Ntn hydrolases)"/>
    <property type="match status" value="1"/>
</dbReference>
<dbReference type="GO" id="GO:0005886">
    <property type="term" value="C:plasma membrane"/>
    <property type="evidence" value="ECO:0007669"/>
    <property type="project" value="TreeGrafter"/>
</dbReference>
<dbReference type="InterPro" id="IPR043137">
    <property type="entry name" value="GGT_ssub_C"/>
</dbReference>